<keyword evidence="1" id="KW-0472">Membrane</keyword>
<dbReference type="Proteomes" id="UP000826651">
    <property type="component" value="Unassembled WGS sequence"/>
</dbReference>
<gene>
    <name evidence="2" type="ORF">KCQ71_21135</name>
</gene>
<sequence>MSTLLDLVGAILPFGLGVSVSPVPIIVSVLILLSPRSRANGIAFLLGWAVGIAAVVTVLTLLAGYLPTDSSDGPNPAAGVLQLALGVWLLVLARRKFRPTESEPGPDAELDPDTGLPVPQLPGWMSSIASTTPVRSLRSGLLFAGANPKNVAFAAGAAITIGTAGLGAGDIALLLVIYTVIASLTVAVPVGLHLLFPVRTEKPLRALEVWLMRNNTTIAVVLLLVYGVLLIGQGIASF</sequence>
<dbReference type="InterPro" id="IPR021315">
    <property type="entry name" value="Gap/Sap"/>
</dbReference>
<feature type="transmembrane region" description="Helical" evidence="1">
    <location>
        <begin position="12"/>
        <end position="33"/>
    </location>
</feature>
<evidence type="ECO:0000313" key="3">
    <source>
        <dbReference type="Proteomes" id="UP000826651"/>
    </source>
</evidence>
<keyword evidence="1" id="KW-1133">Transmembrane helix</keyword>
<name>A0ABS7SEV4_9MICO</name>
<reference evidence="2 3" key="1">
    <citation type="submission" date="2021-04" db="EMBL/GenBank/DDBJ databases">
        <title>Ruania sp. nov., isolated from sandy soil of mangrove forest.</title>
        <authorList>
            <person name="Ge X."/>
            <person name="Huang R."/>
            <person name="Liu W."/>
        </authorList>
    </citation>
    <scope>NUCLEOTIDE SEQUENCE [LARGE SCALE GENOMIC DNA]</scope>
    <source>
        <strain evidence="2 3">N2-46</strain>
    </source>
</reference>
<keyword evidence="1" id="KW-0812">Transmembrane</keyword>
<feature type="transmembrane region" description="Helical" evidence="1">
    <location>
        <begin position="175"/>
        <end position="196"/>
    </location>
</feature>
<feature type="transmembrane region" description="Helical" evidence="1">
    <location>
        <begin position="217"/>
        <end position="236"/>
    </location>
</feature>
<dbReference type="RefSeq" id="WP_223409837.1">
    <property type="nucleotide sequence ID" value="NZ_JAGSHT010000021.1"/>
</dbReference>
<evidence type="ECO:0000256" key="1">
    <source>
        <dbReference type="SAM" id="Phobius"/>
    </source>
</evidence>
<dbReference type="Pfam" id="PF11139">
    <property type="entry name" value="SfLAP"/>
    <property type="match status" value="1"/>
</dbReference>
<protein>
    <submittedName>
        <fullName evidence="2">GAP family protein</fullName>
    </submittedName>
</protein>
<comment type="caution">
    <text evidence="2">The sequence shown here is derived from an EMBL/GenBank/DDBJ whole genome shotgun (WGS) entry which is preliminary data.</text>
</comment>
<accession>A0ABS7SEV4</accession>
<feature type="transmembrane region" description="Helical" evidence="1">
    <location>
        <begin position="151"/>
        <end position="169"/>
    </location>
</feature>
<dbReference type="EMBL" id="JAGSHT010000021">
    <property type="protein sequence ID" value="MBZ2198665.1"/>
    <property type="molecule type" value="Genomic_DNA"/>
</dbReference>
<evidence type="ECO:0000313" key="2">
    <source>
        <dbReference type="EMBL" id="MBZ2198665.1"/>
    </source>
</evidence>
<keyword evidence="3" id="KW-1185">Reference proteome</keyword>
<proteinExistence type="predicted"/>
<organism evidence="2 3">
    <name type="scientific">Occultella gossypii</name>
    <dbReference type="NCBI Taxonomy" id="2800820"/>
    <lineage>
        <taxon>Bacteria</taxon>
        <taxon>Bacillati</taxon>
        <taxon>Actinomycetota</taxon>
        <taxon>Actinomycetes</taxon>
        <taxon>Micrococcales</taxon>
        <taxon>Ruaniaceae</taxon>
        <taxon>Occultella</taxon>
    </lineage>
</organism>
<feature type="transmembrane region" description="Helical" evidence="1">
    <location>
        <begin position="77"/>
        <end position="93"/>
    </location>
</feature>
<feature type="transmembrane region" description="Helical" evidence="1">
    <location>
        <begin position="45"/>
        <end position="65"/>
    </location>
</feature>